<keyword evidence="1" id="KW-1133">Transmembrane helix</keyword>
<dbReference type="AlphaFoldDB" id="A0A381ZBF6"/>
<proteinExistence type="predicted"/>
<feature type="non-terminal residue" evidence="2">
    <location>
        <position position="49"/>
    </location>
</feature>
<evidence type="ECO:0000256" key="1">
    <source>
        <dbReference type="SAM" id="Phobius"/>
    </source>
</evidence>
<gene>
    <name evidence="2" type="ORF">METZ01_LOCUS139472</name>
</gene>
<evidence type="ECO:0008006" key="3">
    <source>
        <dbReference type="Google" id="ProtNLM"/>
    </source>
</evidence>
<dbReference type="Gene3D" id="1.20.1250.20">
    <property type="entry name" value="MFS general substrate transporter like domains"/>
    <property type="match status" value="1"/>
</dbReference>
<dbReference type="InterPro" id="IPR036259">
    <property type="entry name" value="MFS_trans_sf"/>
</dbReference>
<evidence type="ECO:0000313" key="2">
    <source>
        <dbReference type="EMBL" id="SVA86618.1"/>
    </source>
</evidence>
<protein>
    <recommendedName>
        <fullName evidence="3">Major facilitator superfamily (MFS) profile domain-containing protein</fullName>
    </recommendedName>
</protein>
<keyword evidence="1" id="KW-0472">Membrane</keyword>
<sequence length="49" mass="5475">MAMFWPALQAMLAEGKNRPQLVRTLGTFNMVWTIGYMSGPLLGGLLYEV</sequence>
<keyword evidence="1" id="KW-0812">Transmembrane</keyword>
<feature type="transmembrane region" description="Helical" evidence="1">
    <location>
        <begin position="21"/>
        <end position="47"/>
    </location>
</feature>
<reference evidence="2" key="1">
    <citation type="submission" date="2018-05" db="EMBL/GenBank/DDBJ databases">
        <authorList>
            <person name="Lanie J.A."/>
            <person name="Ng W.-L."/>
            <person name="Kazmierczak K.M."/>
            <person name="Andrzejewski T.M."/>
            <person name="Davidsen T.M."/>
            <person name="Wayne K.J."/>
            <person name="Tettelin H."/>
            <person name="Glass J.I."/>
            <person name="Rusch D."/>
            <person name="Podicherti R."/>
            <person name="Tsui H.-C.T."/>
            <person name="Winkler M.E."/>
        </authorList>
    </citation>
    <scope>NUCLEOTIDE SEQUENCE</scope>
</reference>
<organism evidence="2">
    <name type="scientific">marine metagenome</name>
    <dbReference type="NCBI Taxonomy" id="408172"/>
    <lineage>
        <taxon>unclassified sequences</taxon>
        <taxon>metagenomes</taxon>
        <taxon>ecological metagenomes</taxon>
    </lineage>
</organism>
<dbReference type="SUPFAM" id="SSF103473">
    <property type="entry name" value="MFS general substrate transporter"/>
    <property type="match status" value="1"/>
</dbReference>
<accession>A0A381ZBF6</accession>
<dbReference type="EMBL" id="UINC01020682">
    <property type="protein sequence ID" value="SVA86618.1"/>
    <property type="molecule type" value="Genomic_DNA"/>
</dbReference>
<name>A0A381ZBF6_9ZZZZ</name>